<dbReference type="STRING" id="1385510.GCA_000425205_01575"/>
<dbReference type="AlphaFoldDB" id="A0A0A5GPI0"/>
<dbReference type="Proteomes" id="UP000030528">
    <property type="component" value="Unassembled WGS sequence"/>
</dbReference>
<keyword evidence="4" id="KW-1185">Reference proteome</keyword>
<feature type="transmembrane region" description="Helical" evidence="1">
    <location>
        <begin position="187"/>
        <end position="208"/>
    </location>
</feature>
<feature type="transmembrane region" description="Helical" evidence="1">
    <location>
        <begin position="272"/>
        <end position="290"/>
    </location>
</feature>
<comment type="caution">
    <text evidence="3">The sequence shown here is derived from an EMBL/GenBank/DDBJ whole genome shotgun (WGS) entry which is preliminary data.</text>
</comment>
<proteinExistence type="predicted"/>
<feature type="transmembrane region" description="Helical" evidence="1">
    <location>
        <begin position="107"/>
        <end position="128"/>
    </location>
</feature>
<evidence type="ECO:0000259" key="2">
    <source>
        <dbReference type="Pfam" id="PF17820"/>
    </source>
</evidence>
<dbReference type="EMBL" id="AVPE01000004">
    <property type="protein sequence ID" value="KGX93050.1"/>
    <property type="molecule type" value="Genomic_DNA"/>
</dbReference>
<keyword evidence="1" id="KW-0472">Membrane</keyword>
<feature type="domain" description="PDZ" evidence="2">
    <location>
        <begin position="310"/>
        <end position="350"/>
    </location>
</feature>
<organism evidence="3 4">
    <name type="scientific">Pontibacillus halophilus JSM 076056 = DSM 19796</name>
    <dbReference type="NCBI Taxonomy" id="1385510"/>
    <lineage>
        <taxon>Bacteria</taxon>
        <taxon>Bacillati</taxon>
        <taxon>Bacillota</taxon>
        <taxon>Bacilli</taxon>
        <taxon>Bacillales</taxon>
        <taxon>Bacillaceae</taxon>
        <taxon>Pontibacillus</taxon>
    </lineage>
</organism>
<dbReference type="Gene3D" id="2.30.42.10">
    <property type="match status" value="1"/>
</dbReference>
<dbReference type="InterPro" id="IPR036034">
    <property type="entry name" value="PDZ_sf"/>
</dbReference>
<evidence type="ECO:0000313" key="4">
    <source>
        <dbReference type="Proteomes" id="UP000030528"/>
    </source>
</evidence>
<feature type="transmembrane region" description="Helical" evidence="1">
    <location>
        <begin position="57"/>
        <end position="77"/>
    </location>
</feature>
<dbReference type="InterPro" id="IPR041489">
    <property type="entry name" value="PDZ_6"/>
</dbReference>
<feature type="transmembrane region" description="Helical" evidence="1">
    <location>
        <begin position="220"/>
        <end position="237"/>
    </location>
</feature>
<keyword evidence="1" id="KW-1133">Transmembrane helix</keyword>
<evidence type="ECO:0000313" key="3">
    <source>
        <dbReference type="EMBL" id="KGX93050.1"/>
    </source>
</evidence>
<dbReference type="eggNOG" id="COG0265">
    <property type="taxonomic scope" value="Bacteria"/>
</dbReference>
<feature type="transmembrane region" description="Helical" evidence="1">
    <location>
        <begin position="249"/>
        <end position="266"/>
    </location>
</feature>
<evidence type="ECO:0000256" key="1">
    <source>
        <dbReference type="SAM" id="Phobius"/>
    </source>
</evidence>
<dbReference type="RefSeq" id="WP_026800010.1">
    <property type="nucleotide sequence ID" value="NZ_AULI01000006.1"/>
</dbReference>
<dbReference type="OrthoDB" id="198399at2"/>
<gene>
    <name evidence="3" type="ORF">N781_13710</name>
</gene>
<name>A0A0A5GPI0_9BACI</name>
<sequence length="395" mass="44791">MFDWFIEILKGVGKFFLNPITYWSIVIVLLTSIRRIKLERKDFGTRIFDPFAEWSHTWFISMVTGAILSVLIVGTGFVVSLEMMVAISIAMLVSSLWTRFHLLSPAYTIFLAGLLLWGASYVEVTFMPTSWTTNWEGYELAPVVILLGLLLLYEGMLMVRQPYDQSYPQYVKSSRGKLIGQHRIKKFSVLPLFFIVPGGALTSFAPWWPLFNLGGNEYGLIALPMYIGFEQVFRGFAPEEGAKRLGKQVIGLSVITTVLGVVGLWLSPMYMMISLLVVFLLRVAIAYVLYKKDRGISPFFTPRSEGLPVLGIIPGSPAHKMGILIGERIEKVNGLSVYDEESFYHALQANRAFTKVDVRDSNGEIRFTQQAMYEGDHHELGLLFVKEKKRRDDVR</sequence>
<reference evidence="3 4" key="1">
    <citation type="submission" date="2013-08" db="EMBL/GenBank/DDBJ databases">
        <authorList>
            <person name="Huang J."/>
            <person name="Wang G."/>
        </authorList>
    </citation>
    <scope>NUCLEOTIDE SEQUENCE [LARGE SCALE GENOMIC DNA]</scope>
    <source>
        <strain evidence="3 4">JSM 076056</strain>
    </source>
</reference>
<dbReference type="Pfam" id="PF17820">
    <property type="entry name" value="PDZ_6"/>
    <property type="match status" value="1"/>
</dbReference>
<keyword evidence="1" id="KW-0812">Transmembrane</keyword>
<dbReference type="SUPFAM" id="SSF50156">
    <property type="entry name" value="PDZ domain-like"/>
    <property type="match status" value="1"/>
</dbReference>
<accession>A0A0A5GPI0</accession>
<feature type="transmembrane region" description="Helical" evidence="1">
    <location>
        <begin position="20"/>
        <end position="36"/>
    </location>
</feature>
<feature type="transmembrane region" description="Helical" evidence="1">
    <location>
        <begin position="140"/>
        <end position="159"/>
    </location>
</feature>
<protein>
    <recommendedName>
        <fullName evidence="2">PDZ domain-containing protein</fullName>
    </recommendedName>
</protein>